<dbReference type="InterPro" id="IPR011611">
    <property type="entry name" value="PfkB_dom"/>
</dbReference>
<reference evidence="6" key="1">
    <citation type="journal article" date="2019" name="Int. J. Syst. Evol. Microbiol.">
        <title>The Global Catalogue of Microorganisms (GCM) 10K type strain sequencing project: providing services to taxonomists for standard genome sequencing and annotation.</title>
        <authorList>
            <consortium name="The Broad Institute Genomics Platform"/>
            <consortium name="The Broad Institute Genome Sequencing Center for Infectious Disease"/>
            <person name="Wu L."/>
            <person name="Ma J."/>
        </authorList>
    </citation>
    <scope>NUCLEOTIDE SEQUENCE [LARGE SCALE GENOMIC DNA]</scope>
    <source>
        <strain evidence="6">KACC 11588</strain>
    </source>
</reference>
<name>A0ABW0SCA5_9RHOB</name>
<dbReference type="Pfam" id="PF00294">
    <property type="entry name" value="PfkB"/>
    <property type="match status" value="1"/>
</dbReference>
<proteinExistence type="inferred from homology"/>
<dbReference type="PROSITE" id="PS00584">
    <property type="entry name" value="PFKB_KINASES_2"/>
    <property type="match status" value="1"/>
</dbReference>
<dbReference type="PANTHER" id="PTHR43085">
    <property type="entry name" value="HEXOKINASE FAMILY MEMBER"/>
    <property type="match status" value="1"/>
</dbReference>
<feature type="domain" description="Carbohydrate kinase PfkB" evidence="4">
    <location>
        <begin position="5"/>
        <end position="300"/>
    </location>
</feature>
<sequence>MPPIRIACVGEAMIELSGFDPVRGEARIGVAGDVLNTAIYLKRALGGAAEVAFVTALGDESFSDLMLGVMAAEGLGTDLVARLPGRAPGLYAISLDATGERSFTYWRGESAARGMFGPGGVDMERLAGFDALYLSGITLAILPPGHRAALIALCARLKREGRLVAFDSNHRPRLWAGEDEARAAYDAMWRATTVALPSRDDEARLWPGETVEAALARLAGHGVAEVALKDGAEGPHLWTGGRPLPHGAYPPAPRVVDTTAAGDGFNAGYLAARLGGEGPQAAGQAGHELAARIVGHPGAIMARDRTERRP</sequence>
<dbReference type="GO" id="GO:0016301">
    <property type="term" value="F:kinase activity"/>
    <property type="evidence" value="ECO:0007669"/>
    <property type="project" value="UniProtKB-KW"/>
</dbReference>
<dbReference type="EMBL" id="JBHSNA010000006">
    <property type="protein sequence ID" value="MFC5566589.1"/>
    <property type="molecule type" value="Genomic_DNA"/>
</dbReference>
<dbReference type="InterPro" id="IPR050306">
    <property type="entry name" value="PfkB_Carbo_kinase"/>
</dbReference>
<protein>
    <submittedName>
        <fullName evidence="5">Sugar kinase</fullName>
    </submittedName>
</protein>
<dbReference type="RefSeq" id="WP_209840663.1">
    <property type="nucleotide sequence ID" value="NZ_JAGGJP010000008.1"/>
</dbReference>
<evidence type="ECO:0000256" key="1">
    <source>
        <dbReference type="ARBA" id="ARBA00010688"/>
    </source>
</evidence>
<comment type="similarity">
    <text evidence="1">Belongs to the carbohydrate kinase PfkB family.</text>
</comment>
<keyword evidence="2" id="KW-0808">Transferase</keyword>
<dbReference type="PANTHER" id="PTHR43085:SF15">
    <property type="entry name" value="2-DEHYDRO-3-DEOXYGLUCONOKINASE"/>
    <property type="match status" value="1"/>
</dbReference>
<evidence type="ECO:0000256" key="3">
    <source>
        <dbReference type="ARBA" id="ARBA00022777"/>
    </source>
</evidence>
<evidence type="ECO:0000313" key="5">
    <source>
        <dbReference type="EMBL" id="MFC5566589.1"/>
    </source>
</evidence>
<dbReference type="CDD" id="cd01166">
    <property type="entry name" value="KdgK"/>
    <property type="match status" value="1"/>
</dbReference>
<evidence type="ECO:0000259" key="4">
    <source>
        <dbReference type="Pfam" id="PF00294"/>
    </source>
</evidence>
<dbReference type="SUPFAM" id="SSF53613">
    <property type="entry name" value="Ribokinase-like"/>
    <property type="match status" value="1"/>
</dbReference>
<comment type="caution">
    <text evidence="5">The sequence shown here is derived from an EMBL/GenBank/DDBJ whole genome shotgun (WGS) entry which is preliminary data.</text>
</comment>
<dbReference type="InterPro" id="IPR002173">
    <property type="entry name" value="Carboh/pur_kinase_PfkB_CS"/>
</dbReference>
<evidence type="ECO:0000256" key="2">
    <source>
        <dbReference type="ARBA" id="ARBA00022679"/>
    </source>
</evidence>
<gene>
    <name evidence="5" type="ORF">ACFPOC_09180</name>
</gene>
<dbReference type="Gene3D" id="3.40.1190.20">
    <property type="match status" value="1"/>
</dbReference>
<evidence type="ECO:0000313" key="6">
    <source>
        <dbReference type="Proteomes" id="UP001596056"/>
    </source>
</evidence>
<keyword evidence="6" id="KW-1185">Reference proteome</keyword>
<organism evidence="5 6">
    <name type="scientific">Rubellimicrobium aerolatum</name>
    <dbReference type="NCBI Taxonomy" id="490979"/>
    <lineage>
        <taxon>Bacteria</taxon>
        <taxon>Pseudomonadati</taxon>
        <taxon>Pseudomonadota</taxon>
        <taxon>Alphaproteobacteria</taxon>
        <taxon>Rhodobacterales</taxon>
        <taxon>Roseobacteraceae</taxon>
        <taxon>Rubellimicrobium</taxon>
    </lineage>
</organism>
<accession>A0ABW0SCA5</accession>
<dbReference type="Proteomes" id="UP001596056">
    <property type="component" value="Unassembled WGS sequence"/>
</dbReference>
<dbReference type="InterPro" id="IPR029056">
    <property type="entry name" value="Ribokinase-like"/>
</dbReference>
<keyword evidence="3 5" id="KW-0418">Kinase</keyword>